<feature type="region of interest" description="Disordered" evidence="1">
    <location>
        <begin position="27"/>
        <end position="335"/>
    </location>
</feature>
<dbReference type="OrthoDB" id="2564465at2759"/>
<proteinExistence type="predicted"/>
<name>A0A1B9GUF5_9TREE</name>
<sequence>MPYISTETLIGAALLVVVALGYQYIPSSSGSSAQPNGSQAISKSQKKRAAKKKAKGVSASAGTSGASGTATPVSRIEESGSAASKQVTASGGEGKSKGQQPQKKKLLAERLLPKEPKTKVDDMLAPEDRPPSIARVMKVSSSSSSTPQINGKFAVLSEAPTTGNGHLEPAGSVPLEMSSSSSAGSSGEKVAKFENDYASSSEGDEKAPLPQTVTAPKKKADDGWSVVASKPKKSSTLNISSDPSRQSTSLPLPDATRIQKKNAKKAEAKKAARAAEEADRQRRLQMHKKDLERERINELYASKQSNPARGKALGGSGSAPSSKATVTANGKLVWD</sequence>
<dbReference type="Proteomes" id="UP000092666">
    <property type="component" value="Unassembled WGS sequence"/>
</dbReference>
<feature type="compositionally biased region" description="Basic and acidic residues" evidence="1">
    <location>
        <begin position="264"/>
        <end position="297"/>
    </location>
</feature>
<feature type="compositionally biased region" description="Polar residues" evidence="1">
    <location>
        <begin position="318"/>
        <end position="328"/>
    </location>
</feature>
<keyword evidence="3" id="KW-1185">Reference proteome</keyword>
<gene>
    <name evidence="2" type="ORF">I316_03730</name>
</gene>
<dbReference type="EMBL" id="KV700124">
    <property type="protein sequence ID" value="OCF34687.1"/>
    <property type="molecule type" value="Genomic_DNA"/>
</dbReference>
<evidence type="ECO:0000313" key="3">
    <source>
        <dbReference type="Proteomes" id="UP000092666"/>
    </source>
</evidence>
<evidence type="ECO:0000313" key="2">
    <source>
        <dbReference type="EMBL" id="OCF34687.1"/>
    </source>
</evidence>
<evidence type="ECO:0000256" key="1">
    <source>
        <dbReference type="SAM" id="MobiDB-lite"/>
    </source>
</evidence>
<organism evidence="2 3">
    <name type="scientific">Kwoniella heveanensis BCC8398</name>
    <dbReference type="NCBI Taxonomy" id="1296120"/>
    <lineage>
        <taxon>Eukaryota</taxon>
        <taxon>Fungi</taxon>
        <taxon>Dikarya</taxon>
        <taxon>Basidiomycota</taxon>
        <taxon>Agaricomycotina</taxon>
        <taxon>Tremellomycetes</taxon>
        <taxon>Tremellales</taxon>
        <taxon>Cryptococcaceae</taxon>
        <taxon>Kwoniella</taxon>
    </lineage>
</organism>
<reference evidence="3" key="2">
    <citation type="submission" date="2013-12" db="EMBL/GenBank/DDBJ databases">
        <title>Evolution of pathogenesis and genome organization in the Tremellales.</title>
        <authorList>
            <person name="Cuomo C."/>
            <person name="Litvintseva A."/>
            <person name="Heitman J."/>
            <person name="Chen Y."/>
            <person name="Sun S."/>
            <person name="Springer D."/>
            <person name="Dromer F."/>
            <person name="Young S."/>
            <person name="Zeng Q."/>
            <person name="Chapman S."/>
            <person name="Gujja S."/>
            <person name="Saif S."/>
            <person name="Birren B."/>
        </authorList>
    </citation>
    <scope>NUCLEOTIDE SEQUENCE [LARGE SCALE GENOMIC DNA]</scope>
    <source>
        <strain evidence="3">BCC8398</strain>
    </source>
</reference>
<feature type="compositionally biased region" description="Basic and acidic residues" evidence="1">
    <location>
        <begin position="106"/>
        <end position="130"/>
    </location>
</feature>
<feature type="compositionally biased region" description="Low complexity" evidence="1">
    <location>
        <begin position="178"/>
        <end position="187"/>
    </location>
</feature>
<feature type="compositionally biased region" description="Low complexity" evidence="1">
    <location>
        <begin position="56"/>
        <end position="70"/>
    </location>
</feature>
<accession>A0A1B9GUF5</accession>
<protein>
    <submittedName>
        <fullName evidence="2">Uncharacterized protein</fullName>
    </submittedName>
</protein>
<feature type="compositionally biased region" description="Basic residues" evidence="1">
    <location>
        <begin position="44"/>
        <end position="55"/>
    </location>
</feature>
<dbReference type="AlphaFoldDB" id="A0A1B9GUF5"/>
<feature type="compositionally biased region" description="Polar residues" evidence="1">
    <location>
        <begin position="234"/>
        <end position="250"/>
    </location>
</feature>
<reference evidence="2 3" key="1">
    <citation type="submission" date="2013-07" db="EMBL/GenBank/DDBJ databases">
        <title>The Genome Sequence of Cryptococcus heveanensis BCC8398.</title>
        <authorList>
            <consortium name="The Broad Institute Genome Sequencing Platform"/>
            <person name="Cuomo C."/>
            <person name="Litvintseva A."/>
            <person name="Chen Y."/>
            <person name="Heitman J."/>
            <person name="Sun S."/>
            <person name="Springer D."/>
            <person name="Dromer F."/>
            <person name="Young S.K."/>
            <person name="Zeng Q."/>
            <person name="Gargeya S."/>
            <person name="Fitzgerald M."/>
            <person name="Abouelleil A."/>
            <person name="Alvarado L."/>
            <person name="Berlin A.M."/>
            <person name="Chapman S.B."/>
            <person name="Dewar J."/>
            <person name="Goldberg J."/>
            <person name="Griggs A."/>
            <person name="Gujja S."/>
            <person name="Hansen M."/>
            <person name="Howarth C."/>
            <person name="Imamovic A."/>
            <person name="Larimer J."/>
            <person name="McCowan C."/>
            <person name="Murphy C."/>
            <person name="Pearson M."/>
            <person name="Priest M."/>
            <person name="Roberts A."/>
            <person name="Saif S."/>
            <person name="Shea T."/>
            <person name="Sykes S."/>
            <person name="Wortman J."/>
            <person name="Nusbaum C."/>
            <person name="Birren B."/>
        </authorList>
    </citation>
    <scope>NUCLEOTIDE SEQUENCE [LARGE SCALE GENOMIC DNA]</scope>
    <source>
        <strain evidence="2 3">BCC8398</strain>
    </source>
</reference>
<feature type="compositionally biased region" description="Low complexity" evidence="1">
    <location>
        <begin position="27"/>
        <end position="43"/>
    </location>
</feature>